<protein>
    <submittedName>
        <fullName evidence="4">Intradiol ring-cleavage dioxygenase</fullName>
    </submittedName>
</protein>
<dbReference type="InterPro" id="IPR015889">
    <property type="entry name" value="Intradiol_dOase_core"/>
</dbReference>
<name>A0AA38U4Q8_9AGAR</name>
<evidence type="ECO:0000256" key="1">
    <source>
        <dbReference type="SAM" id="MobiDB-lite"/>
    </source>
</evidence>
<keyword evidence="4" id="KW-0560">Oxidoreductase</keyword>
<dbReference type="Pfam" id="PF00775">
    <property type="entry name" value="Dioxygenase_C"/>
    <property type="match status" value="1"/>
</dbReference>
<dbReference type="GO" id="GO:0016702">
    <property type="term" value="F:oxidoreductase activity, acting on single donors with incorporation of molecular oxygen, incorporation of two atoms of oxygen"/>
    <property type="evidence" value="ECO:0007669"/>
    <property type="project" value="InterPro"/>
</dbReference>
<keyword evidence="4" id="KW-0223">Dioxygenase</keyword>
<comment type="caution">
    <text evidence="4">The sequence shown here is derived from an EMBL/GenBank/DDBJ whole genome shotgun (WGS) entry which is preliminary data.</text>
</comment>
<sequence length="366" mass="39793">MLSLSRFVILGLATLSFAHPGEEHHHDRAVELSVREFKAAAKRGLSACSEKLQRRDFHNRAAERRAAKVEARRRHLNSLVVRDTNTTADTSHLSSENYTSSTPESTIFASNGTCILNPEGETGPYWVKGELIRSNITEGEPGVPVTIEGQFVDVETCEPIVGLYWDVWHCNSTGVYSGVVAMGNGNSDDESNLDSIFLRGIQQSDDEGVVTFDTVFPGHYTDRATHIHMIAHLNATLLSNNTLSGGTVPHVGQLFFDQDLITDVEALYPYNTNTINITENVDDSVFIAETEDSTSDPVLEYVYLGDSLSDGLFAWITVAVNTSATYDPNYSYVYTANGSVAESGGDDSTQPGSGGNQTQPSQSPGL</sequence>
<dbReference type="EMBL" id="MU806994">
    <property type="protein sequence ID" value="KAJ3832334.1"/>
    <property type="molecule type" value="Genomic_DNA"/>
</dbReference>
<proteinExistence type="predicted"/>
<dbReference type="PANTHER" id="PTHR34315:SF9">
    <property type="entry name" value="INTRADIOL RING-CLEAVAGE DIOXYGENASES DOMAIN-CONTAINING PROTEIN-RELATED"/>
    <property type="match status" value="1"/>
</dbReference>
<dbReference type="Gene3D" id="2.60.130.10">
    <property type="entry name" value="Aromatic compound dioxygenase"/>
    <property type="match status" value="1"/>
</dbReference>
<dbReference type="SUPFAM" id="SSF49482">
    <property type="entry name" value="Aromatic compound dioxygenase"/>
    <property type="match status" value="1"/>
</dbReference>
<dbReference type="CDD" id="cd03457">
    <property type="entry name" value="intradiol_dioxygenase_like"/>
    <property type="match status" value="1"/>
</dbReference>
<dbReference type="InterPro" id="IPR000627">
    <property type="entry name" value="Intradiol_dOase_C"/>
</dbReference>
<evidence type="ECO:0000313" key="5">
    <source>
        <dbReference type="Proteomes" id="UP001163846"/>
    </source>
</evidence>
<organism evidence="4 5">
    <name type="scientific">Lentinula raphanica</name>
    <dbReference type="NCBI Taxonomy" id="153919"/>
    <lineage>
        <taxon>Eukaryota</taxon>
        <taxon>Fungi</taxon>
        <taxon>Dikarya</taxon>
        <taxon>Basidiomycota</taxon>
        <taxon>Agaricomycotina</taxon>
        <taxon>Agaricomycetes</taxon>
        <taxon>Agaricomycetidae</taxon>
        <taxon>Agaricales</taxon>
        <taxon>Marasmiineae</taxon>
        <taxon>Omphalotaceae</taxon>
        <taxon>Lentinula</taxon>
    </lineage>
</organism>
<evidence type="ECO:0000259" key="3">
    <source>
        <dbReference type="Pfam" id="PF00775"/>
    </source>
</evidence>
<dbReference type="GO" id="GO:0008199">
    <property type="term" value="F:ferric iron binding"/>
    <property type="evidence" value="ECO:0007669"/>
    <property type="project" value="InterPro"/>
</dbReference>
<feature type="signal peptide" evidence="2">
    <location>
        <begin position="1"/>
        <end position="18"/>
    </location>
</feature>
<feature type="domain" description="Intradiol ring-cleavage dioxygenases" evidence="3">
    <location>
        <begin position="135"/>
        <end position="224"/>
    </location>
</feature>
<dbReference type="AlphaFoldDB" id="A0AA38U4Q8"/>
<dbReference type="PANTHER" id="PTHR34315">
    <property type="match status" value="1"/>
</dbReference>
<dbReference type="Proteomes" id="UP001163846">
    <property type="component" value="Unassembled WGS sequence"/>
</dbReference>
<gene>
    <name evidence="4" type="ORF">F5878DRAFT_14582</name>
</gene>
<feature type="region of interest" description="Disordered" evidence="1">
    <location>
        <begin position="341"/>
        <end position="366"/>
    </location>
</feature>
<accession>A0AA38U4Q8</accession>
<evidence type="ECO:0000313" key="4">
    <source>
        <dbReference type="EMBL" id="KAJ3832334.1"/>
    </source>
</evidence>
<keyword evidence="5" id="KW-1185">Reference proteome</keyword>
<keyword evidence="2" id="KW-0732">Signal</keyword>
<evidence type="ECO:0000256" key="2">
    <source>
        <dbReference type="SAM" id="SignalP"/>
    </source>
</evidence>
<reference evidence="4" key="1">
    <citation type="submission" date="2022-08" db="EMBL/GenBank/DDBJ databases">
        <authorList>
            <consortium name="DOE Joint Genome Institute"/>
            <person name="Min B."/>
            <person name="Riley R."/>
            <person name="Sierra-Patev S."/>
            <person name="Naranjo-Ortiz M."/>
            <person name="Looney B."/>
            <person name="Konkel Z."/>
            <person name="Slot J.C."/>
            <person name="Sakamoto Y."/>
            <person name="Steenwyk J.L."/>
            <person name="Rokas A."/>
            <person name="Carro J."/>
            <person name="Camarero S."/>
            <person name="Ferreira P."/>
            <person name="Molpeceres G."/>
            <person name="Ruiz-Duenas F.J."/>
            <person name="Serrano A."/>
            <person name="Henrissat B."/>
            <person name="Drula E."/>
            <person name="Hughes K.W."/>
            <person name="Mata J.L."/>
            <person name="Ishikawa N.K."/>
            <person name="Vargas-Isla R."/>
            <person name="Ushijima S."/>
            <person name="Smith C.A."/>
            <person name="Ahrendt S."/>
            <person name="Andreopoulos W."/>
            <person name="He G."/>
            <person name="Labutti K."/>
            <person name="Lipzen A."/>
            <person name="Ng V."/>
            <person name="Sandor L."/>
            <person name="Barry K."/>
            <person name="Martinez A.T."/>
            <person name="Xiao Y."/>
            <person name="Gibbons J.G."/>
            <person name="Terashima K."/>
            <person name="Hibbett D.S."/>
            <person name="Grigoriev I.V."/>
        </authorList>
    </citation>
    <scope>NUCLEOTIDE SEQUENCE</scope>
    <source>
        <strain evidence="4">TFB9207</strain>
    </source>
</reference>
<feature type="chain" id="PRO_5041320946" evidence="2">
    <location>
        <begin position="19"/>
        <end position="366"/>
    </location>
</feature>